<dbReference type="InterPro" id="IPR050607">
    <property type="entry name" value="NOS"/>
</dbReference>
<comment type="caution">
    <text evidence="6">The sequence shown here is derived from an EMBL/GenBank/DDBJ whole genome shotgun (WGS) entry which is preliminary data.</text>
</comment>
<dbReference type="EMBL" id="JAPDOD010000042">
    <property type="protein sequence ID" value="MDA0165136.1"/>
    <property type="molecule type" value="Genomic_DNA"/>
</dbReference>
<dbReference type="InterPro" id="IPR004030">
    <property type="entry name" value="NOS_N"/>
</dbReference>
<dbReference type="GO" id="GO:0046872">
    <property type="term" value="F:metal ion binding"/>
    <property type="evidence" value="ECO:0007669"/>
    <property type="project" value="UniProtKB-KW"/>
</dbReference>
<evidence type="ECO:0000256" key="1">
    <source>
        <dbReference type="ARBA" id="ARBA00022617"/>
    </source>
</evidence>
<dbReference type="GO" id="GO:0004517">
    <property type="term" value="F:nitric-oxide synthase activity"/>
    <property type="evidence" value="ECO:0007669"/>
    <property type="project" value="InterPro"/>
</dbReference>
<name>A0A9X3S6H9_9ACTN</name>
<dbReference type="InterPro" id="IPR044944">
    <property type="entry name" value="NOS_dom_3"/>
</dbReference>
<evidence type="ECO:0000313" key="6">
    <source>
        <dbReference type="EMBL" id="MDA0165136.1"/>
    </source>
</evidence>
<protein>
    <submittedName>
        <fullName evidence="6">Nitric oxide synthase oxygenase</fullName>
    </submittedName>
</protein>
<dbReference type="Proteomes" id="UP001149140">
    <property type="component" value="Unassembled WGS sequence"/>
</dbReference>
<dbReference type="SUPFAM" id="SSF56512">
    <property type="entry name" value="Nitric oxide (NO) synthase oxygenase domain"/>
    <property type="match status" value="1"/>
</dbReference>
<keyword evidence="4" id="KW-0408">Iron</keyword>
<dbReference type="Pfam" id="PF02898">
    <property type="entry name" value="NO_synthase"/>
    <property type="match status" value="1"/>
</dbReference>
<organism evidence="6 7">
    <name type="scientific">Solirubrobacter ginsenosidimutans</name>
    <dbReference type="NCBI Taxonomy" id="490573"/>
    <lineage>
        <taxon>Bacteria</taxon>
        <taxon>Bacillati</taxon>
        <taxon>Actinomycetota</taxon>
        <taxon>Thermoleophilia</taxon>
        <taxon>Solirubrobacterales</taxon>
        <taxon>Solirubrobacteraceae</taxon>
        <taxon>Solirubrobacter</taxon>
    </lineage>
</organism>
<dbReference type="GO" id="GO:0006809">
    <property type="term" value="P:nitric oxide biosynthetic process"/>
    <property type="evidence" value="ECO:0007669"/>
    <property type="project" value="InterPro"/>
</dbReference>
<evidence type="ECO:0000313" key="7">
    <source>
        <dbReference type="Proteomes" id="UP001149140"/>
    </source>
</evidence>
<dbReference type="InterPro" id="IPR044940">
    <property type="entry name" value="NOS_dom_2"/>
</dbReference>
<sequence>MSTNLASAPAVTTETPAVTGCPVHWVADLASSAETAAPTFVDVEGAPNPKEVREFFEQYKEYMTLTDAEWRLRVQDVIAEIAATGTYVHTEEELTVGARLAWRHNTRCIGKLYWRGLTVRDFRDVTDAEAIADGCLDHTEFVHNKGRIKPSITIFAPERPGQKAAIVRNSQLISYAGHRQADGTIVGDPNTVDLTDVAKANGWNPVQEGRFDVLPLVVETGDGTITVHEIPEGLAHEVEIEHPTIEGLAELGLRWWGFPSICDNVLSIGGINYPLAPFTGWYLAPEISARDFSDTYRYNLLPEIAEALGIDTTDVRSLWKDRAVIELTAAVLYSYDKAGIRMDDHHTAAQKFHKWSKSEEKKGCPVEAEWSWMIPPISGSLSPNFHEEFEDVFKLPALIRRPPIN</sequence>
<dbReference type="AlphaFoldDB" id="A0A9X3S6H9"/>
<evidence type="ECO:0000256" key="4">
    <source>
        <dbReference type="ARBA" id="ARBA00023004"/>
    </source>
</evidence>
<evidence type="ECO:0000256" key="2">
    <source>
        <dbReference type="ARBA" id="ARBA00022723"/>
    </source>
</evidence>
<evidence type="ECO:0000259" key="5">
    <source>
        <dbReference type="Pfam" id="PF02898"/>
    </source>
</evidence>
<accession>A0A9X3S6H9</accession>
<dbReference type="Gene3D" id="3.90.340.10">
    <property type="entry name" value="Nitric Oxide Synthase, Chain A, domain 1"/>
    <property type="match status" value="1"/>
</dbReference>
<dbReference type="RefSeq" id="WP_270044393.1">
    <property type="nucleotide sequence ID" value="NZ_JAPDOD010000042.1"/>
</dbReference>
<keyword evidence="3" id="KW-0560">Oxidoreductase</keyword>
<dbReference type="InterPro" id="IPR036119">
    <property type="entry name" value="NOS_N_sf"/>
</dbReference>
<proteinExistence type="predicted"/>
<dbReference type="InterPro" id="IPR044943">
    <property type="entry name" value="NOS_dom_1"/>
</dbReference>
<evidence type="ECO:0000256" key="3">
    <source>
        <dbReference type="ARBA" id="ARBA00023002"/>
    </source>
</evidence>
<reference evidence="6" key="1">
    <citation type="submission" date="2022-10" db="EMBL/GenBank/DDBJ databases">
        <title>The WGS of Solirubrobacter ginsenosidimutans DSM 21036.</title>
        <authorList>
            <person name="Jiang Z."/>
        </authorList>
    </citation>
    <scope>NUCLEOTIDE SEQUENCE</scope>
    <source>
        <strain evidence="6">DSM 21036</strain>
    </source>
</reference>
<dbReference type="PANTHER" id="PTHR43410:SF1">
    <property type="entry name" value="NITRIC OXIDE SYNTHASE"/>
    <property type="match status" value="1"/>
</dbReference>
<keyword evidence="7" id="KW-1185">Reference proteome</keyword>
<gene>
    <name evidence="6" type="ORF">OM076_33010</name>
</gene>
<feature type="domain" description="Nitric oxide synthase (NOS)" evidence="5">
    <location>
        <begin position="50"/>
        <end position="400"/>
    </location>
</feature>
<dbReference type="Gene3D" id="3.90.1230.10">
    <property type="entry name" value="Nitric Oxide Synthase, Chain A, domain 3"/>
    <property type="match status" value="1"/>
</dbReference>
<dbReference type="Gene3D" id="3.90.440.10">
    <property type="entry name" value="Nitric Oxide Synthase,Heme Domain,Chain A domain 2"/>
    <property type="match status" value="1"/>
</dbReference>
<dbReference type="PANTHER" id="PTHR43410">
    <property type="entry name" value="NITRIC OXIDE SYNTHASE OXYGENASE"/>
    <property type="match status" value="1"/>
</dbReference>
<keyword evidence="1" id="KW-0349">Heme</keyword>
<keyword evidence="2" id="KW-0479">Metal-binding</keyword>